<dbReference type="InterPro" id="IPR036388">
    <property type="entry name" value="WH-like_DNA-bd_sf"/>
</dbReference>
<evidence type="ECO:0000313" key="3">
    <source>
        <dbReference type="Proteomes" id="UP001594351"/>
    </source>
</evidence>
<dbReference type="Gene3D" id="1.10.10.10">
    <property type="entry name" value="Winged helix-like DNA-binding domain superfamily/Winged helix DNA-binding domain"/>
    <property type="match status" value="1"/>
</dbReference>
<dbReference type="InterPro" id="IPR036390">
    <property type="entry name" value="WH_DNA-bd_sf"/>
</dbReference>
<organism evidence="2 3">
    <name type="scientific">candidate division CSSED10-310 bacterium</name>
    <dbReference type="NCBI Taxonomy" id="2855610"/>
    <lineage>
        <taxon>Bacteria</taxon>
        <taxon>Bacteria division CSSED10-310</taxon>
    </lineage>
</organism>
<reference evidence="2 3" key="1">
    <citation type="submission" date="2024-09" db="EMBL/GenBank/DDBJ databases">
        <title>Laminarin stimulates single cell rates of sulfate reduction while oxygen inhibits transcriptomic activity in coastal marine sediment.</title>
        <authorList>
            <person name="Lindsay M."/>
            <person name="Orcutt B."/>
            <person name="Emerson D."/>
            <person name="Stepanauskas R."/>
            <person name="D'Angelo T."/>
        </authorList>
    </citation>
    <scope>NUCLEOTIDE SEQUENCE [LARGE SCALE GENOMIC DNA]</scope>
    <source>
        <strain evidence="2">SAG AM-311-K15</strain>
    </source>
</reference>
<dbReference type="InterPro" id="IPR005149">
    <property type="entry name" value="Tscrpt_reg_PadR_N"/>
</dbReference>
<dbReference type="PANTHER" id="PTHR33169">
    <property type="entry name" value="PADR-FAMILY TRANSCRIPTIONAL REGULATOR"/>
    <property type="match status" value="1"/>
</dbReference>
<evidence type="ECO:0000259" key="1">
    <source>
        <dbReference type="Pfam" id="PF03551"/>
    </source>
</evidence>
<protein>
    <submittedName>
        <fullName evidence="2">PadR family transcriptional regulator</fullName>
    </submittedName>
</protein>
<dbReference type="PANTHER" id="PTHR33169:SF14">
    <property type="entry name" value="TRANSCRIPTIONAL REGULATOR RV3488"/>
    <property type="match status" value="1"/>
</dbReference>
<dbReference type="InterPro" id="IPR052509">
    <property type="entry name" value="Metal_resp_DNA-bind_regulator"/>
</dbReference>
<evidence type="ECO:0000313" key="2">
    <source>
        <dbReference type="EMBL" id="MFC1850443.1"/>
    </source>
</evidence>
<keyword evidence="3" id="KW-1185">Reference proteome</keyword>
<proteinExistence type="predicted"/>
<dbReference type="SUPFAM" id="SSF46785">
    <property type="entry name" value="Winged helix' DNA-binding domain"/>
    <property type="match status" value="1"/>
</dbReference>
<feature type="domain" description="Transcription regulator PadR N-terminal" evidence="1">
    <location>
        <begin position="18"/>
        <end position="93"/>
    </location>
</feature>
<accession>A0ABV6YWA5</accession>
<dbReference type="Pfam" id="PF03551">
    <property type="entry name" value="PadR"/>
    <property type="match status" value="1"/>
</dbReference>
<comment type="caution">
    <text evidence="2">The sequence shown here is derived from an EMBL/GenBank/DDBJ whole genome shotgun (WGS) entry which is preliminary data.</text>
</comment>
<dbReference type="Proteomes" id="UP001594351">
    <property type="component" value="Unassembled WGS sequence"/>
</dbReference>
<sequence length="126" mass="14483">MIKKFRKELNSGTISLVILAILDQAQDPLYGYQIAKSLEHLAQPGDPAIKQGTLYPVLRSMERNQMLQSEVEPSVSGPPRRYYSITAVGREALVEWKTIWSQTRDFVDAILEARVRVDQEERHDER</sequence>
<name>A0ABV6YWA5_UNCC1</name>
<gene>
    <name evidence="2" type="ORF">ACFL27_09660</name>
</gene>
<dbReference type="EMBL" id="JBHPBY010000099">
    <property type="protein sequence ID" value="MFC1850443.1"/>
    <property type="molecule type" value="Genomic_DNA"/>
</dbReference>